<sequence length="62" mass="6890">MRMVSELAISFVIGFGILLLASYLGTTLALRSFFGPDHVDPVLKNFTLDSDDREVDSDRGNR</sequence>
<dbReference type="EMBL" id="CP001932">
    <property type="protein sequence ID" value="ADD06759.1"/>
    <property type="molecule type" value="Genomic_DNA"/>
</dbReference>
<dbReference type="eggNOG" id="arCOG12058">
    <property type="taxonomic scope" value="Archaea"/>
</dbReference>
<reference evidence="1 2" key="2">
    <citation type="journal article" date="2012" name="BMC Genomics">
        <title>A comparative genomics perspective on the genetic content of the alkaliphilic haloarchaeon Natrialba magadii ATCC 43099T.</title>
        <authorList>
            <person name="Siddaramappa S."/>
            <person name="Challacombe J.F."/>
            <person name="Decastro R.E."/>
            <person name="Pfeiffer F."/>
            <person name="Sastre D.E."/>
            <person name="Gimenez M.I."/>
            <person name="Paggi R.A."/>
            <person name="Detter J.C."/>
            <person name="Davenport K.W."/>
            <person name="Goodwin L.A."/>
            <person name="Kyrpides N."/>
            <person name="Tapia R."/>
            <person name="Pitluck S."/>
            <person name="Lucas S."/>
            <person name="Woyke T."/>
            <person name="Maupin-Furlow J.A."/>
        </authorList>
    </citation>
    <scope>NUCLEOTIDE SEQUENCE [LARGE SCALE GENOMIC DNA]</scope>
    <source>
        <strain evidence="2">ATCC 43099 / DSM 3394 / CCM 3739 / CIP 104546 / IAM 13178 / JCM 8861 / NBRC 102185 / NCIMB 2190 / MS3</strain>
    </source>
</reference>
<dbReference type="HOGENOM" id="CLU_2930286_0_0_2"/>
<proteinExistence type="predicted"/>
<evidence type="ECO:0000313" key="2">
    <source>
        <dbReference type="Proteomes" id="UP000001879"/>
    </source>
</evidence>
<dbReference type="AlphaFoldDB" id="D3SRY5"/>
<protein>
    <submittedName>
        <fullName evidence="1">Uncharacterized protein</fullName>
    </submittedName>
</protein>
<accession>D3SRY5</accession>
<reference evidence="2" key="1">
    <citation type="submission" date="2010-02" db="EMBL/GenBank/DDBJ databases">
        <title>Complete sequence of chromosome of Natrialba magadii ATCC 43099.</title>
        <authorList>
            <consortium name="US DOE Joint Genome Institute"/>
            <person name="Lucas S."/>
            <person name="Copeland A."/>
            <person name="Lapidus A."/>
            <person name="Cheng J.-F."/>
            <person name="Bruce D."/>
            <person name="Goodwin L."/>
            <person name="Pitluck S."/>
            <person name="Davenport K."/>
            <person name="Saunders E."/>
            <person name="Detter J.C."/>
            <person name="Han C."/>
            <person name="Tapia R."/>
            <person name="Land M."/>
            <person name="Hauser L."/>
            <person name="Kyrpides N."/>
            <person name="Mikhailova N."/>
            <person name="De Castro R.E."/>
            <person name="Maupin-Furlow J.A."/>
            <person name="Woyke T."/>
        </authorList>
    </citation>
    <scope>NUCLEOTIDE SEQUENCE [LARGE SCALE GENOMIC DNA]</scope>
    <source>
        <strain evidence="2">ATCC 43099 / DSM 3394 / CCM 3739 / CIP 104546 / IAM 13178 / JCM 8861 / NBRC 102185 / NCIMB 2190 / MS3</strain>
    </source>
</reference>
<name>D3SRY5_NATMM</name>
<keyword evidence="2" id="KW-1185">Reference proteome</keyword>
<organism evidence="1 2">
    <name type="scientific">Natrialba magadii (strain ATCC 43099 / DSM 3394 / CCM 3739 / CIP 104546 / IAM 13178 / JCM 8861 / NBRC 102185 / NCIMB 2190 / MS3)</name>
    <name type="common">Natronobacterium magadii</name>
    <dbReference type="NCBI Taxonomy" id="547559"/>
    <lineage>
        <taxon>Archaea</taxon>
        <taxon>Methanobacteriati</taxon>
        <taxon>Methanobacteriota</taxon>
        <taxon>Stenosarchaea group</taxon>
        <taxon>Halobacteria</taxon>
        <taxon>Halobacteriales</taxon>
        <taxon>Natrialbaceae</taxon>
        <taxon>Natrialba</taxon>
    </lineage>
</organism>
<dbReference type="PaxDb" id="547559-Nmag_3209"/>
<evidence type="ECO:0000313" key="1">
    <source>
        <dbReference type="EMBL" id="ADD06759.1"/>
    </source>
</evidence>
<dbReference type="KEGG" id="nmg:Nmag_3209"/>
<gene>
    <name evidence="1" type="ordered locus">Nmag_3209</name>
</gene>
<dbReference type="Proteomes" id="UP000001879">
    <property type="component" value="Chromosome"/>
</dbReference>